<protein>
    <recommendedName>
        <fullName evidence="4">DUF19 domain-containing protein</fullName>
    </recommendedName>
</protein>
<reference evidence="2 3" key="1">
    <citation type="submission" date="2024-01" db="EMBL/GenBank/DDBJ databases">
        <title>The genome of the rayed Mediterranean limpet Patella caerulea (Linnaeus, 1758).</title>
        <authorList>
            <person name="Anh-Thu Weber A."/>
            <person name="Halstead-Nussloch G."/>
        </authorList>
    </citation>
    <scope>NUCLEOTIDE SEQUENCE [LARGE SCALE GENOMIC DNA]</scope>
    <source>
        <strain evidence="2">AATW-2023a</strain>
        <tissue evidence="2">Whole specimen</tissue>
    </source>
</reference>
<keyword evidence="3" id="KW-1185">Reference proteome</keyword>
<proteinExistence type="predicted"/>
<evidence type="ECO:0000256" key="1">
    <source>
        <dbReference type="SAM" id="SignalP"/>
    </source>
</evidence>
<name>A0AAN8JZ64_PATCE</name>
<dbReference type="EMBL" id="JAZGQO010000006">
    <property type="protein sequence ID" value="KAK6186571.1"/>
    <property type="molecule type" value="Genomic_DNA"/>
</dbReference>
<sequence>MFPVLFVVLLATQGEGQFLNEVDESDKCVWQVYDCYKELNPIYNAIQSFNLEPLSKGRLLMDICRQLPLAMQCQNAYKCEVSPTSQKYLESSTELYKFICDERAIVKMERRCWKNSDYKKGLKQCTTEFKLSSQNEVCTDMSQLKSCLSQKIETIEDCTILADIFLDYLLDKIATHFIGNVC</sequence>
<feature type="chain" id="PRO_5042875007" description="DUF19 domain-containing protein" evidence="1">
    <location>
        <begin position="17"/>
        <end position="182"/>
    </location>
</feature>
<dbReference type="Proteomes" id="UP001347796">
    <property type="component" value="Unassembled WGS sequence"/>
</dbReference>
<comment type="caution">
    <text evidence="2">The sequence shown here is derived from an EMBL/GenBank/DDBJ whole genome shotgun (WGS) entry which is preliminary data.</text>
</comment>
<gene>
    <name evidence="2" type="ORF">SNE40_008585</name>
</gene>
<organism evidence="2 3">
    <name type="scientific">Patella caerulea</name>
    <name type="common">Rayed Mediterranean limpet</name>
    <dbReference type="NCBI Taxonomy" id="87958"/>
    <lineage>
        <taxon>Eukaryota</taxon>
        <taxon>Metazoa</taxon>
        <taxon>Spiralia</taxon>
        <taxon>Lophotrochozoa</taxon>
        <taxon>Mollusca</taxon>
        <taxon>Gastropoda</taxon>
        <taxon>Patellogastropoda</taxon>
        <taxon>Patelloidea</taxon>
        <taxon>Patellidae</taxon>
        <taxon>Patella</taxon>
    </lineage>
</organism>
<accession>A0AAN8JZ64</accession>
<evidence type="ECO:0000313" key="2">
    <source>
        <dbReference type="EMBL" id="KAK6186571.1"/>
    </source>
</evidence>
<feature type="signal peptide" evidence="1">
    <location>
        <begin position="1"/>
        <end position="16"/>
    </location>
</feature>
<evidence type="ECO:0000313" key="3">
    <source>
        <dbReference type="Proteomes" id="UP001347796"/>
    </source>
</evidence>
<keyword evidence="1" id="KW-0732">Signal</keyword>
<evidence type="ECO:0008006" key="4">
    <source>
        <dbReference type="Google" id="ProtNLM"/>
    </source>
</evidence>
<dbReference type="AlphaFoldDB" id="A0AAN8JZ64"/>